<name>A0A4U6VN43_SETVI</name>
<feature type="compositionally biased region" description="Low complexity" evidence="1">
    <location>
        <begin position="83"/>
        <end position="107"/>
    </location>
</feature>
<proteinExistence type="predicted"/>
<reference evidence="2" key="1">
    <citation type="submission" date="2019-03" db="EMBL/GenBank/DDBJ databases">
        <title>WGS assembly of Setaria viridis.</title>
        <authorList>
            <person name="Huang P."/>
            <person name="Jenkins J."/>
            <person name="Grimwood J."/>
            <person name="Barry K."/>
            <person name="Healey A."/>
            <person name="Mamidi S."/>
            <person name="Sreedasyam A."/>
            <person name="Shu S."/>
            <person name="Feldman M."/>
            <person name="Wu J."/>
            <person name="Yu Y."/>
            <person name="Chen C."/>
            <person name="Johnson J."/>
            <person name="Rokhsar D."/>
            <person name="Baxter I."/>
            <person name="Schmutz J."/>
            <person name="Brutnell T."/>
            <person name="Kellogg E."/>
        </authorList>
    </citation>
    <scope>NUCLEOTIDE SEQUENCE [LARGE SCALE GENOMIC DNA]</scope>
</reference>
<dbReference type="Proteomes" id="UP000298652">
    <property type="component" value="Chromosome 2"/>
</dbReference>
<protein>
    <submittedName>
        <fullName evidence="2">Uncharacterized protein</fullName>
    </submittedName>
</protein>
<dbReference type="Gramene" id="TKW30275">
    <property type="protein sequence ID" value="TKW30275"/>
    <property type="gene ID" value="SEVIR_2G025300v2"/>
</dbReference>
<keyword evidence="3" id="KW-1185">Reference proteome</keyword>
<evidence type="ECO:0000313" key="3">
    <source>
        <dbReference type="Proteomes" id="UP000298652"/>
    </source>
</evidence>
<evidence type="ECO:0000256" key="1">
    <source>
        <dbReference type="SAM" id="MobiDB-lite"/>
    </source>
</evidence>
<accession>A0A4U6VN43</accession>
<dbReference type="EMBL" id="CM016553">
    <property type="protein sequence ID" value="TKW30275.1"/>
    <property type="molecule type" value="Genomic_DNA"/>
</dbReference>
<sequence length="134" mass="14714">MGNRSYFQRTVPENLGGLDFQERTEWSPDPAKTKEQSPAPHSHGGRRVPEHRPCGRRVRTYGRPAGRQAARSLPRPAPRRSAGRGPRLGRPAGEPRGGRSAPRRSAAQVPLPRPAPWRSVGRGPLPWLAGAELL</sequence>
<dbReference type="AlphaFoldDB" id="A0A4U6VN43"/>
<organism evidence="2 3">
    <name type="scientific">Setaria viridis</name>
    <name type="common">Green bristlegrass</name>
    <name type="synonym">Setaria italica subsp. viridis</name>
    <dbReference type="NCBI Taxonomy" id="4556"/>
    <lineage>
        <taxon>Eukaryota</taxon>
        <taxon>Viridiplantae</taxon>
        <taxon>Streptophyta</taxon>
        <taxon>Embryophyta</taxon>
        <taxon>Tracheophyta</taxon>
        <taxon>Spermatophyta</taxon>
        <taxon>Magnoliopsida</taxon>
        <taxon>Liliopsida</taxon>
        <taxon>Poales</taxon>
        <taxon>Poaceae</taxon>
        <taxon>PACMAD clade</taxon>
        <taxon>Panicoideae</taxon>
        <taxon>Panicodae</taxon>
        <taxon>Paniceae</taxon>
        <taxon>Cenchrinae</taxon>
        <taxon>Setaria</taxon>
    </lineage>
</organism>
<feature type="region of interest" description="Disordered" evidence="1">
    <location>
        <begin position="1"/>
        <end position="134"/>
    </location>
</feature>
<feature type="compositionally biased region" description="Basic and acidic residues" evidence="1">
    <location>
        <begin position="20"/>
        <end position="35"/>
    </location>
</feature>
<gene>
    <name evidence="2" type="ORF">SEVIR_2G025300v2</name>
</gene>
<evidence type="ECO:0000313" key="2">
    <source>
        <dbReference type="EMBL" id="TKW30275.1"/>
    </source>
</evidence>